<reference evidence="4" key="2">
    <citation type="submission" date="2019-09" db="UniProtKB">
        <authorList>
            <consortium name="WormBaseParasite"/>
        </authorList>
    </citation>
    <scope>IDENTIFICATION</scope>
</reference>
<dbReference type="AlphaFoldDB" id="A0A183GLF9"/>
<gene>
    <name evidence="2" type="ORF">HPBE_LOCUS23529</name>
</gene>
<protein>
    <submittedName>
        <fullName evidence="4">Secreted protein</fullName>
    </submittedName>
</protein>
<dbReference type="Proteomes" id="UP000050761">
    <property type="component" value="Unassembled WGS sequence"/>
</dbReference>
<proteinExistence type="predicted"/>
<accession>A0A183GLF9</accession>
<keyword evidence="3" id="KW-1185">Reference proteome</keyword>
<name>A0A183GLF9_HELPZ</name>
<evidence type="ECO:0000256" key="1">
    <source>
        <dbReference type="SAM" id="MobiDB-lite"/>
    </source>
</evidence>
<feature type="region of interest" description="Disordered" evidence="1">
    <location>
        <begin position="40"/>
        <end position="63"/>
    </location>
</feature>
<evidence type="ECO:0000313" key="4">
    <source>
        <dbReference type="WBParaSite" id="HPBE_0002352901-mRNA-1"/>
    </source>
</evidence>
<sequence length="80" mass="8889">MCALLLSTSGANAAKLGEDEVLMVVVDAWRWLRRTEANKNEAELASQTGRSRPPSSSTLPLPSAMLCWRHDDDNDDDVFR</sequence>
<evidence type="ECO:0000313" key="2">
    <source>
        <dbReference type="EMBL" id="VDP39408.1"/>
    </source>
</evidence>
<organism evidence="3 4">
    <name type="scientific">Heligmosomoides polygyrus</name>
    <name type="common">Parasitic roundworm</name>
    <dbReference type="NCBI Taxonomy" id="6339"/>
    <lineage>
        <taxon>Eukaryota</taxon>
        <taxon>Metazoa</taxon>
        <taxon>Ecdysozoa</taxon>
        <taxon>Nematoda</taxon>
        <taxon>Chromadorea</taxon>
        <taxon>Rhabditida</taxon>
        <taxon>Rhabditina</taxon>
        <taxon>Rhabditomorpha</taxon>
        <taxon>Strongyloidea</taxon>
        <taxon>Heligmosomidae</taxon>
        <taxon>Heligmosomoides</taxon>
    </lineage>
</organism>
<dbReference type="WBParaSite" id="HPBE_0002352901-mRNA-1">
    <property type="protein sequence ID" value="HPBE_0002352901-mRNA-1"/>
    <property type="gene ID" value="HPBE_0002352901"/>
</dbReference>
<accession>A0A3P8DZ27</accession>
<dbReference type="EMBL" id="UZAH01035166">
    <property type="protein sequence ID" value="VDP39408.1"/>
    <property type="molecule type" value="Genomic_DNA"/>
</dbReference>
<reference evidence="2 3" key="1">
    <citation type="submission" date="2018-11" db="EMBL/GenBank/DDBJ databases">
        <authorList>
            <consortium name="Pathogen Informatics"/>
        </authorList>
    </citation>
    <scope>NUCLEOTIDE SEQUENCE [LARGE SCALE GENOMIC DNA]</scope>
</reference>
<evidence type="ECO:0000313" key="3">
    <source>
        <dbReference type="Proteomes" id="UP000050761"/>
    </source>
</evidence>
<feature type="compositionally biased region" description="Low complexity" evidence="1">
    <location>
        <begin position="50"/>
        <end position="63"/>
    </location>
</feature>